<name>A0A3A6PN57_9BACL</name>
<dbReference type="EMBL" id="QXQB01000005">
    <property type="protein sequence ID" value="RJX37453.1"/>
    <property type="molecule type" value="Genomic_DNA"/>
</dbReference>
<evidence type="ECO:0000256" key="1">
    <source>
        <dbReference type="ARBA" id="ARBA00022679"/>
    </source>
</evidence>
<dbReference type="InterPro" id="IPR029063">
    <property type="entry name" value="SAM-dependent_MTases_sf"/>
</dbReference>
<evidence type="ECO:0008006" key="5">
    <source>
        <dbReference type="Google" id="ProtNLM"/>
    </source>
</evidence>
<dbReference type="Proteomes" id="UP000267798">
    <property type="component" value="Unassembled WGS sequence"/>
</dbReference>
<dbReference type="AlphaFoldDB" id="A0A3A6PN57"/>
<dbReference type="InterPro" id="IPR004298">
    <property type="entry name" value="Nicotian_synth"/>
</dbReference>
<accession>A0A3A6PN57</accession>
<keyword evidence="1" id="KW-0808">Transferase</keyword>
<dbReference type="PANTHER" id="PTHR32266">
    <property type="entry name" value="NICOTIANAMINE SYNTHASE 3"/>
    <property type="match status" value="1"/>
</dbReference>
<keyword evidence="2" id="KW-0949">S-adenosyl-L-methionine</keyword>
<evidence type="ECO:0000256" key="2">
    <source>
        <dbReference type="ARBA" id="ARBA00022691"/>
    </source>
</evidence>
<dbReference type="GO" id="GO:0030410">
    <property type="term" value="F:nicotianamine synthase activity"/>
    <property type="evidence" value="ECO:0007669"/>
    <property type="project" value="InterPro"/>
</dbReference>
<dbReference type="Gene3D" id="3.40.50.150">
    <property type="entry name" value="Vaccinia Virus protein VP39"/>
    <property type="match status" value="1"/>
</dbReference>
<dbReference type="OrthoDB" id="1956540at2"/>
<reference evidence="3 4" key="1">
    <citation type="submission" date="2018-09" db="EMBL/GenBank/DDBJ databases">
        <title>Paenibacillus aracenensis nov. sp. isolated from a cave in southern Spain.</title>
        <authorList>
            <person name="Jurado V."/>
            <person name="Gutierrez-Patricio S."/>
            <person name="Gonzalez-Pimentel J.L."/>
            <person name="Miller A.Z."/>
            <person name="Laiz L."/>
            <person name="Saiz-Jimenez C."/>
        </authorList>
    </citation>
    <scope>NUCLEOTIDE SEQUENCE [LARGE SCALE GENOMIC DNA]</scope>
    <source>
        <strain evidence="3 4">JCM 19203</strain>
    </source>
</reference>
<dbReference type="PANTHER" id="PTHR32266:SF12">
    <property type="entry name" value="NICOTIANAMINE SYNTHASE 3"/>
    <property type="match status" value="1"/>
</dbReference>
<protein>
    <recommendedName>
        <fullName evidence="5">Methyltransferase domain-containing protein</fullName>
    </recommendedName>
</protein>
<dbReference type="GO" id="GO:0030418">
    <property type="term" value="P:nicotianamine biosynthetic process"/>
    <property type="evidence" value="ECO:0007669"/>
    <property type="project" value="InterPro"/>
</dbReference>
<comment type="caution">
    <text evidence="3">The sequence shown here is derived from an EMBL/GenBank/DDBJ whole genome shotgun (WGS) entry which is preliminary data.</text>
</comment>
<proteinExistence type="predicted"/>
<dbReference type="SUPFAM" id="SSF53335">
    <property type="entry name" value="S-adenosyl-L-methionine-dependent methyltransferases"/>
    <property type="match status" value="1"/>
</dbReference>
<evidence type="ECO:0000313" key="3">
    <source>
        <dbReference type="EMBL" id="RJX37453.1"/>
    </source>
</evidence>
<evidence type="ECO:0000313" key="4">
    <source>
        <dbReference type="Proteomes" id="UP000267798"/>
    </source>
</evidence>
<gene>
    <name evidence="3" type="ORF">D3P09_20910</name>
</gene>
<dbReference type="RefSeq" id="WP_120113377.1">
    <property type="nucleotide sequence ID" value="NZ_QXQB01000005.1"/>
</dbReference>
<dbReference type="Pfam" id="PF03059">
    <property type="entry name" value="NAS"/>
    <property type="match status" value="1"/>
</dbReference>
<sequence>MKQKYALLLALQSFEYEIHRLKAYSEECSECYELLQHKLDALCSFMTSDESEALWGEWGHREEIRLHGEKLRSASNQALCRLEKYQSCQVLEQKMNVSEYLSILSANVRQELGMFGMESTSRILFIGSGAFPVSALTMARESGAEVFCLDTDEEAVALGQRVAEKAGLGSKLMFSGSYESGIIFLEKATHVVVASLVGNKPQLLAELKDAARAETKIIVRYGNGLKSIFNFPLELDLSDEWEITSIVESKRIYDTVMLQRRGIKEAEAMQR</sequence>
<keyword evidence="4" id="KW-1185">Reference proteome</keyword>
<organism evidence="3 4">
    <name type="scientific">Paenibacillus pinisoli</name>
    <dbReference type="NCBI Taxonomy" id="1276110"/>
    <lineage>
        <taxon>Bacteria</taxon>
        <taxon>Bacillati</taxon>
        <taxon>Bacillota</taxon>
        <taxon>Bacilli</taxon>
        <taxon>Bacillales</taxon>
        <taxon>Paenibacillaceae</taxon>
        <taxon>Paenibacillus</taxon>
    </lineage>
</organism>